<dbReference type="OrthoDB" id="5059218at2759"/>
<keyword evidence="4" id="KW-1185">Reference proteome</keyword>
<dbReference type="Pfam" id="PF03720">
    <property type="entry name" value="UDPG_MGDP_dh_C"/>
    <property type="match status" value="1"/>
</dbReference>
<dbReference type="SMART" id="SM00984">
    <property type="entry name" value="UDPG_MGDP_dh_C"/>
    <property type="match status" value="1"/>
</dbReference>
<dbReference type="EMBL" id="UYRU01067562">
    <property type="protein sequence ID" value="VDN16915.1"/>
    <property type="molecule type" value="Genomic_DNA"/>
</dbReference>
<dbReference type="Proteomes" id="UP000281553">
    <property type="component" value="Unassembled WGS sequence"/>
</dbReference>
<accession>A0A3P7LJ28</accession>
<dbReference type="GO" id="GO:0005634">
    <property type="term" value="C:nucleus"/>
    <property type="evidence" value="ECO:0007669"/>
    <property type="project" value="TreeGrafter"/>
</dbReference>
<proteinExistence type="predicted"/>
<dbReference type="GO" id="GO:0003979">
    <property type="term" value="F:UDP-glucose 6-dehydrogenase activity"/>
    <property type="evidence" value="ECO:0007669"/>
    <property type="project" value="UniProtKB-EC"/>
</dbReference>
<comment type="catalytic activity">
    <reaction evidence="1">
        <text>UDP-alpha-D-glucose + 2 NAD(+) + H2O = UDP-alpha-D-glucuronate + 2 NADH + 3 H(+)</text>
        <dbReference type="Rhea" id="RHEA:23596"/>
        <dbReference type="ChEBI" id="CHEBI:15377"/>
        <dbReference type="ChEBI" id="CHEBI:15378"/>
        <dbReference type="ChEBI" id="CHEBI:57540"/>
        <dbReference type="ChEBI" id="CHEBI:57945"/>
        <dbReference type="ChEBI" id="CHEBI:58052"/>
        <dbReference type="ChEBI" id="CHEBI:58885"/>
        <dbReference type="EC" id="1.1.1.22"/>
    </reaction>
</comment>
<dbReference type="PANTHER" id="PTHR11374:SF3">
    <property type="entry name" value="UDP-GLUCOSE 6-DEHYDROGENASE"/>
    <property type="match status" value="1"/>
</dbReference>
<dbReference type="GO" id="GO:0051287">
    <property type="term" value="F:NAD binding"/>
    <property type="evidence" value="ECO:0007669"/>
    <property type="project" value="InterPro"/>
</dbReference>
<dbReference type="SUPFAM" id="SSF52413">
    <property type="entry name" value="UDP-glucose/GDP-mannose dehydrogenase C-terminal domain"/>
    <property type="match status" value="1"/>
</dbReference>
<dbReference type="InterPro" id="IPR014027">
    <property type="entry name" value="UDP-Glc/GDP-Man_DH_C"/>
</dbReference>
<sequence length="99" mass="11121">MNCDRLYFSSSVASNVTVCNSAAEAAEAAHAIVICTEWDEFKTLDYRELYNRMQKPAFLFDGRLIVDHAELQAIGFQVKAIGINLRERVLSPPFSPSNH</sequence>
<dbReference type="GO" id="GO:0006024">
    <property type="term" value="P:glycosaminoglycan biosynthetic process"/>
    <property type="evidence" value="ECO:0007669"/>
    <property type="project" value="TreeGrafter"/>
</dbReference>
<dbReference type="InterPro" id="IPR036220">
    <property type="entry name" value="UDP-Glc/GDP-Man_DH_C_sf"/>
</dbReference>
<evidence type="ECO:0000259" key="2">
    <source>
        <dbReference type="SMART" id="SM00984"/>
    </source>
</evidence>
<evidence type="ECO:0000313" key="3">
    <source>
        <dbReference type="EMBL" id="VDN16915.1"/>
    </source>
</evidence>
<dbReference type="InterPro" id="IPR028356">
    <property type="entry name" value="UDPglc_DH_euk"/>
</dbReference>
<gene>
    <name evidence="3" type="ORF">DILT_LOCUS12746</name>
</gene>
<dbReference type="AlphaFoldDB" id="A0A3P7LJ28"/>
<evidence type="ECO:0000313" key="4">
    <source>
        <dbReference type="Proteomes" id="UP000281553"/>
    </source>
</evidence>
<protein>
    <recommendedName>
        <fullName evidence="2">UDP-glucose/GDP-mannose dehydrogenase C-terminal domain-containing protein</fullName>
    </recommendedName>
</protein>
<evidence type="ECO:0000256" key="1">
    <source>
        <dbReference type="ARBA" id="ARBA00047473"/>
    </source>
</evidence>
<feature type="domain" description="UDP-glucose/GDP-mannose dehydrogenase C-terminal" evidence="2">
    <location>
        <begin position="1"/>
        <end position="68"/>
    </location>
</feature>
<name>A0A3P7LJ28_DIBLA</name>
<organism evidence="3 4">
    <name type="scientific">Dibothriocephalus latus</name>
    <name type="common">Fish tapeworm</name>
    <name type="synonym">Diphyllobothrium latum</name>
    <dbReference type="NCBI Taxonomy" id="60516"/>
    <lineage>
        <taxon>Eukaryota</taxon>
        <taxon>Metazoa</taxon>
        <taxon>Spiralia</taxon>
        <taxon>Lophotrochozoa</taxon>
        <taxon>Platyhelminthes</taxon>
        <taxon>Cestoda</taxon>
        <taxon>Eucestoda</taxon>
        <taxon>Diphyllobothriidea</taxon>
        <taxon>Diphyllobothriidae</taxon>
        <taxon>Dibothriocephalus</taxon>
    </lineage>
</organism>
<dbReference type="PANTHER" id="PTHR11374">
    <property type="entry name" value="UDP-GLUCOSE DEHYDROGENASE/UDP-MANNAC DEHYDROGENASE"/>
    <property type="match status" value="1"/>
</dbReference>
<dbReference type="Gene3D" id="3.40.50.720">
    <property type="entry name" value="NAD(P)-binding Rossmann-like Domain"/>
    <property type="match status" value="1"/>
</dbReference>
<reference evidence="3 4" key="1">
    <citation type="submission" date="2018-11" db="EMBL/GenBank/DDBJ databases">
        <authorList>
            <consortium name="Pathogen Informatics"/>
        </authorList>
    </citation>
    <scope>NUCLEOTIDE SEQUENCE [LARGE SCALE GENOMIC DNA]</scope>
</reference>